<sequence length="94" mass="10017">MTRGRTLAAAAGSSCIVGGVEGFILSGSDDHLVGCSVQQFLRGYSPPTPLHPPPFPFSMFTTISMGMVWKPFHGLSYLPDALQFGLKLLLSVTC</sequence>
<accession>A0ABR0B3R8</accession>
<protein>
    <submittedName>
        <fullName evidence="1">Uncharacterized protein</fullName>
    </submittedName>
</protein>
<evidence type="ECO:0000313" key="2">
    <source>
        <dbReference type="Proteomes" id="UP001234178"/>
    </source>
</evidence>
<dbReference type="EMBL" id="JAOYFB010000040">
    <property type="protein sequence ID" value="KAK4036284.1"/>
    <property type="molecule type" value="Genomic_DNA"/>
</dbReference>
<name>A0ABR0B3R8_9CRUS</name>
<dbReference type="Proteomes" id="UP001234178">
    <property type="component" value="Unassembled WGS sequence"/>
</dbReference>
<keyword evidence="2" id="KW-1185">Reference proteome</keyword>
<organism evidence="1 2">
    <name type="scientific">Daphnia magna</name>
    <dbReference type="NCBI Taxonomy" id="35525"/>
    <lineage>
        <taxon>Eukaryota</taxon>
        <taxon>Metazoa</taxon>
        <taxon>Ecdysozoa</taxon>
        <taxon>Arthropoda</taxon>
        <taxon>Crustacea</taxon>
        <taxon>Branchiopoda</taxon>
        <taxon>Diplostraca</taxon>
        <taxon>Cladocera</taxon>
        <taxon>Anomopoda</taxon>
        <taxon>Daphniidae</taxon>
        <taxon>Daphnia</taxon>
    </lineage>
</organism>
<evidence type="ECO:0000313" key="1">
    <source>
        <dbReference type="EMBL" id="KAK4036284.1"/>
    </source>
</evidence>
<comment type="caution">
    <text evidence="1">The sequence shown here is derived from an EMBL/GenBank/DDBJ whole genome shotgun (WGS) entry which is preliminary data.</text>
</comment>
<reference evidence="1 2" key="1">
    <citation type="journal article" date="2023" name="Nucleic Acids Res.">
        <title>The hologenome of Daphnia magna reveals possible DNA methylation and microbiome-mediated evolution of the host genome.</title>
        <authorList>
            <person name="Chaturvedi A."/>
            <person name="Li X."/>
            <person name="Dhandapani V."/>
            <person name="Marshall H."/>
            <person name="Kissane S."/>
            <person name="Cuenca-Cambronero M."/>
            <person name="Asole G."/>
            <person name="Calvet F."/>
            <person name="Ruiz-Romero M."/>
            <person name="Marangio P."/>
            <person name="Guigo R."/>
            <person name="Rago D."/>
            <person name="Mirbahai L."/>
            <person name="Eastwood N."/>
            <person name="Colbourne J.K."/>
            <person name="Zhou J."/>
            <person name="Mallon E."/>
            <person name="Orsini L."/>
        </authorList>
    </citation>
    <scope>NUCLEOTIDE SEQUENCE [LARGE SCALE GENOMIC DNA]</scope>
    <source>
        <strain evidence="1">LRV0_1</strain>
    </source>
</reference>
<gene>
    <name evidence="1" type="ORF">OUZ56_028345</name>
</gene>
<proteinExistence type="predicted"/>